<feature type="chain" id="PRO_5047138671" evidence="1">
    <location>
        <begin position="26"/>
        <end position="1162"/>
    </location>
</feature>
<dbReference type="Pfam" id="PF13585">
    <property type="entry name" value="CHU_C"/>
    <property type="match status" value="1"/>
</dbReference>
<keyword evidence="4" id="KW-1185">Reference proteome</keyword>
<keyword evidence="1" id="KW-0732">Signal</keyword>
<name>A0ABT8LB64_9BACT</name>
<evidence type="ECO:0000256" key="1">
    <source>
        <dbReference type="SAM" id="SignalP"/>
    </source>
</evidence>
<dbReference type="Proteomes" id="UP001172083">
    <property type="component" value="Unassembled WGS sequence"/>
</dbReference>
<dbReference type="RefSeq" id="WP_346760348.1">
    <property type="nucleotide sequence ID" value="NZ_JAUJEB010000005.1"/>
</dbReference>
<dbReference type="InterPro" id="IPR053139">
    <property type="entry name" value="Surface_bspA-like"/>
</dbReference>
<evidence type="ECO:0000313" key="3">
    <source>
        <dbReference type="EMBL" id="MDN5215010.1"/>
    </source>
</evidence>
<dbReference type="PANTHER" id="PTHR45661:SF3">
    <property type="entry name" value="IG-LIKE DOMAIN-CONTAINING PROTEIN"/>
    <property type="match status" value="1"/>
</dbReference>
<dbReference type="Pfam" id="PF19078">
    <property type="entry name" value="Big_12"/>
    <property type="match status" value="1"/>
</dbReference>
<accession>A0ABT8LB64</accession>
<gene>
    <name evidence="3" type="ORF">QQ020_23215</name>
</gene>
<feature type="domain" description="Bacterial Ig-like" evidence="2">
    <location>
        <begin position="976"/>
        <end position="1033"/>
    </location>
</feature>
<comment type="caution">
    <text evidence="3">The sequence shown here is derived from an EMBL/GenBank/DDBJ whole genome shotgun (WGS) entry which is preliminary data.</text>
</comment>
<dbReference type="Pfam" id="PF13306">
    <property type="entry name" value="LRR_5"/>
    <property type="match status" value="6"/>
</dbReference>
<dbReference type="NCBIfam" id="TIGR04131">
    <property type="entry name" value="Bac_Flav_CTERM"/>
    <property type="match status" value="1"/>
</dbReference>
<sequence>MKNLKPLKLIMPAIFMVLTSLTSYGQLEEVSTDRGKQFTVDNILYEITTGRQIQKNDTLWFLPGKVEVVQYSGVAEEVTIPSKVNYQGIDYTVTSIRSRAFFDAELPGVYIPHTVTSIGDRAFQNNKLTEVVIPFRVNTIGASAFENAFENNQNVKTVIVRKSHPPQLGTNAFQNPGRGQIGLLVPAGTSQAYNVWNGFSSIDPGTFTDTDDGITYAITSISQNEVEIADYDTNSGKEVTIPETVDHGTNTYTVTAIGYRAFYNKQLTKLIFSDQSNVTHIREDAFFGSDPGNNILPNKLDSVVIPESVTHLGQRAFGSSGLVEVNIPSGVTKIERWTFALNDLKELTIPANVEYIDFQGFYRNQNLPKVTVERNPPTALQGRAFELAGYWLSNIGGMDLVVPFDEIQAYKDAGWTVSEFGTITSGITTVDKVKYGIIDSRNEATLITHIGVGHNLIIPSEVDIDGNTYPVTAIGDSAFVSTERALLTVIIPESVKSIGEKAFYVRKINHIIMMSDEPPALDSAAFEYPYRNEIDLIVPEGREQAYRDAGWTGFKDIFSLKGRLHLGERGFLWEVTSLIPNEVSLLDYRGPRVDTLEIPSEIDYLSNSELDKTYTVTSIGYETFKGKRWTSVLIPNTVDSIAVSAFYDNQLTSIAIPDAVTYIGEYAFGKNKLTSIEIPERVTKIGGSAFRDNQLTSVKIPDSVTDIGEYAFAQNQLTSVTTPGNVKRIRRWTYASNQLTEVTISDSVTNIDLFAFEDNPNLRLVTVKPIDPPSLNENAFSNAYRDQIDLVVPMSDTSIQVYLDHGWDGFRSISFGIFTVDDIRYAITSRTEVMVVDYTGTATEVTIPETVDHGTNTYTVTTIGEGAFQNKQLANVEIPVSVTSIWQKAFMDNQLTVVTIPANVDSIGFHAFYNNPDLGLVTVGANNPPALDATAFANANRHQIVLVVPTGRIQAYEDNGWDGFKSISNGSPPPQPTIHAIQSVDNLEPSTINITFDDEVTGFELRDIQVTNATVTNFTGSGSIYSATIVPTLCDDITIDVPANVAIGTHSLLPNLAATQIIVAVDRKIACSAGVPSFSLMIPTAFTPNGDGANDAWIIDNLSKDASVRIYDRHGTVIFSSNDGYTRPWDGTSRGHSLPAGSYLYLIQNGPHTYRGSVTILL</sequence>
<dbReference type="PANTHER" id="PTHR45661">
    <property type="entry name" value="SURFACE ANTIGEN"/>
    <property type="match status" value="1"/>
</dbReference>
<reference evidence="3" key="1">
    <citation type="submission" date="2023-06" db="EMBL/GenBank/DDBJ databases">
        <title>Genomic of Agaribacillus aureum.</title>
        <authorList>
            <person name="Wang G."/>
        </authorList>
    </citation>
    <scope>NUCLEOTIDE SEQUENCE</scope>
    <source>
        <strain evidence="3">BMA12</strain>
    </source>
</reference>
<protein>
    <submittedName>
        <fullName evidence="3">Leucine-rich repeat protein</fullName>
    </submittedName>
</protein>
<dbReference type="InterPro" id="IPR044048">
    <property type="entry name" value="Big_12"/>
</dbReference>
<proteinExistence type="predicted"/>
<dbReference type="EMBL" id="JAUJEB010000005">
    <property type="protein sequence ID" value="MDN5215010.1"/>
    <property type="molecule type" value="Genomic_DNA"/>
</dbReference>
<organism evidence="3 4">
    <name type="scientific">Agaribacillus aureus</name>
    <dbReference type="NCBI Taxonomy" id="3051825"/>
    <lineage>
        <taxon>Bacteria</taxon>
        <taxon>Pseudomonadati</taxon>
        <taxon>Bacteroidota</taxon>
        <taxon>Cytophagia</taxon>
        <taxon>Cytophagales</taxon>
        <taxon>Splendidivirgaceae</taxon>
        <taxon>Agaribacillus</taxon>
    </lineage>
</organism>
<feature type="signal peptide" evidence="1">
    <location>
        <begin position="1"/>
        <end position="25"/>
    </location>
</feature>
<evidence type="ECO:0000313" key="4">
    <source>
        <dbReference type="Proteomes" id="UP001172083"/>
    </source>
</evidence>
<dbReference type="InterPro" id="IPR026906">
    <property type="entry name" value="LRR_5"/>
</dbReference>
<dbReference type="InterPro" id="IPR032675">
    <property type="entry name" value="LRR_dom_sf"/>
</dbReference>
<dbReference type="InterPro" id="IPR026341">
    <property type="entry name" value="T9SS_type_B"/>
</dbReference>
<dbReference type="Gene3D" id="3.40.50.12480">
    <property type="match status" value="1"/>
</dbReference>
<dbReference type="Gene3D" id="3.80.10.10">
    <property type="entry name" value="Ribonuclease Inhibitor"/>
    <property type="match status" value="4"/>
</dbReference>
<evidence type="ECO:0000259" key="2">
    <source>
        <dbReference type="Pfam" id="PF19078"/>
    </source>
</evidence>